<dbReference type="Pfam" id="PF00010">
    <property type="entry name" value="HLH"/>
    <property type="match status" value="1"/>
</dbReference>
<feature type="region of interest" description="Disordered" evidence="7">
    <location>
        <begin position="331"/>
        <end position="377"/>
    </location>
</feature>
<feature type="compositionally biased region" description="Polar residues" evidence="7">
    <location>
        <begin position="452"/>
        <end position="470"/>
    </location>
</feature>
<evidence type="ECO:0000256" key="4">
    <source>
        <dbReference type="ARBA" id="ARBA00023125"/>
    </source>
</evidence>
<evidence type="ECO:0000256" key="6">
    <source>
        <dbReference type="ARBA" id="ARBA00023242"/>
    </source>
</evidence>
<dbReference type="InterPro" id="IPR036638">
    <property type="entry name" value="HLH_DNA-bd_sf"/>
</dbReference>
<feature type="region of interest" description="Disordered" evidence="7">
    <location>
        <begin position="30"/>
        <end position="70"/>
    </location>
</feature>
<feature type="domain" description="BHLH" evidence="8">
    <location>
        <begin position="548"/>
        <end position="601"/>
    </location>
</feature>
<feature type="compositionally biased region" description="Polar residues" evidence="7">
    <location>
        <begin position="346"/>
        <end position="377"/>
    </location>
</feature>
<evidence type="ECO:0000259" key="8">
    <source>
        <dbReference type="PROSITE" id="PS50888"/>
    </source>
</evidence>
<feature type="compositionally biased region" description="Low complexity" evidence="7">
    <location>
        <begin position="334"/>
        <end position="345"/>
    </location>
</feature>
<keyword evidence="3" id="KW-0805">Transcription regulation</keyword>
<dbReference type="CDD" id="cd18945">
    <property type="entry name" value="bHLH_E-protein_TCF4_E2-2"/>
    <property type="match status" value="1"/>
</dbReference>
<dbReference type="Ensembl" id="ENSPNYT00000019358.1">
    <property type="protein sequence ID" value="ENSPNYP00000018883.1"/>
    <property type="gene ID" value="ENSPNYG00000014233.1"/>
</dbReference>
<dbReference type="InterPro" id="IPR011598">
    <property type="entry name" value="bHLH_dom"/>
</dbReference>
<dbReference type="InterPro" id="IPR051098">
    <property type="entry name" value="NeuroDiff_E-box_TFs"/>
</dbReference>
<dbReference type="SMART" id="SM00353">
    <property type="entry name" value="HLH"/>
    <property type="match status" value="1"/>
</dbReference>
<feature type="compositionally biased region" description="Basic and acidic residues" evidence="7">
    <location>
        <begin position="539"/>
        <end position="554"/>
    </location>
</feature>
<dbReference type="GO" id="GO:0000785">
    <property type="term" value="C:chromatin"/>
    <property type="evidence" value="ECO:0007669"/>
    <property type="project" value="TreeGrafter"/>
</dbReference>
<dbReference type="SUPFAM" id="SSF47459">
    <property type="entry name" value="HLH, helix-loop-helix DNA-binding domain"/>
    <property type="match status" value="1"/>
</dbReference>
<feature type="compositionally biased region" description="Polar residues" evidence="7">
    <location>
        <begin position="36"/>
        <end position="54"/>
    </location>
</feature>
<dbReference type="FunFam" id="4.10.280.10:FF:000001">
    <property type="entry name" value="Putative transcription factor 12"/>
    <property type="match status" value="1"/>
</dbReference>
<dbReference type="STRING" id="303518.ENSPNYP00000018883"/>
<evidence type="ECO:0000256" key="3">
    <source>
        <dbReference type="ARBA" id="ARBA00023015"/>
    </source>
</evidence>
<evidence type="ECO:0000256" key="7">
    <source>
        <dbReference type="SAM" id="MobiDB-lite"/>
    </source>
</evidence>
<dbReference type="GO" id="GO:0005634">
    <property type="term" value="C:nucleus"/>
    <property type="evidence" value="ECO:0007669"/>
    <property type="project" value="UniProtKB-SubCell"/>
</dbReference>
<accession>A0A3B4GB89</accession>
<dbReference type="GO" id="GO:0000981">
    <property type="term" value="F:DNA-binding transcription factor activity, RNA polymerase II-specific"/>
    <property type="evidence" value="ECO:0007669"/>
    <property type="project" value="TreeGrafter"/>
</dbReference>
<dbReference type="GO" id="GO:0000978">
    <property type="term" value="F:RNA polymerase II cis-regulatory region sequence-specific DNA binding"/>
    <property type="evidence" value="ECO:0007669"/>
    <property type="project" value="TreeGrafter"/>
</dbReference>
<dbReference type="PROSITE" id="PS50888">
    <property type="entry name" value="BHLH"/>
    <property type="match status" value="1"/>
</dbReference>
<organism evidence="9">
    <name type="scientific">Pundamilia nyererei</name>
    <dbReference type="NCBI Taxonomy" id="303518"/>
    <lineage>
        <taxon>Eukaryota</taxon>
        <taxon>Metazoa</taxon>
        <taxon>Chordata</taxon>
        <taxon>Craniata</taxon>
        <taxon>Vertebrata</taxon>
        <taxon>Euteleostomi</taxon>
        <taxon>Actinopterygii</taxon>
        <taxon>Neopterygii</taxon>
        <taxon>Teleostei</taxon>
        <taxon>Neoteleostei</taxon>
        <taxon>Acanthomorphata</taxon>
        <taxon>Ovalentaria</taxon>
        <taxon>Cichlomorphae</taxon>
        <taxon>Cichliformes</taxon>
        <taxon>Cichlidae</taxon>
        <taxon>African cichlids</taxon>
        <taxon>Pseudocrenilabrinae</taxon>
        <taxon>Haplochromini</taxon>
        <taxon>Pundamilia</taxon>
    </lineage>
</organism>
<feature type="compositionally biased region" description="Basic and acidic residues" evidence="7">
    <location>
        <begin position="509"/>
        <end position="522"/>
    </location>
</feature>
<keyword evidence="6" id="KW-0539">Nucleus</keyword>
<sequence>MNPQQRIAALGTDKELSDLLDFSAMFSPPVSGGKNRPTTLGSSQFSASGRTWSQRPLCKPSDTPHYSDHLSDSRLVSHEGLSPTPFMNSNIMGKSERASFLGYGRDPAASGCQPSVRTDIGLASPSSVTTSGKSATPFFSFTAANPRRRSLPDPPAIGQCLLVFRFLLMTIMFSWQVYAPSPNSEDFNRDSPSYSSPKPSSSMFASTFFDGTHSSSDPWNSSNGISQPGYGGILAGSSSHMPQSGNYSSLHSHDRLNYPAHSVSPDINASLPPMSSFHRSNTSTSPFVTAAHTPSVTSADGIMAAANRGTATGSSQTGDALGKALASIYSPDHTSSSFPSNPSTPVGSPSPLTATAGTNQWPRVGGQTPSSPNYENSLHSLSRMEDRLDRLDDAILVLRNHAVGSTASLPSDIHSLLGQAQNGPITAIGPNFPASALVPSRTAAMGGDDAASLNNSHGGLPSAGSTSSTELNHQVETFRGLTSGLPATLELKVEKQDKDEMLDSISTDNKSDDESDRRDMKTPRAGPRTSITEDEDLNPEQKAERERERRMANNARERLRVRDINEAFKELGRMCQLHLKSEKPQTKLLILHQAVAVILSLEQQVRERNLNPKAACLKRREEEKVSGGSSDAQPAHTGVHPGLTDTSNPMGHL</sequence>
<gene>
    <name evidence="9" type="primary">TCF12</name>
</gene>
<feature type="region of interest" description="Disordered" evidence="7">
    <location>
        <begin position="447"/>
        <end position="470"/>
    </location>
</feature>
<keyword evidence="4" id="KW-0238">DNA-binding</keyword>
<keyword evidence="2" id="KW-0217">Developmental protein</keyword>
<comment type="subcellular location">
    <subcellularLocation>
        <location evidence="1">Nucleus</location>
    </subcellularLocation>
</comment>
<feature type="region of interest" description="Disordered" evidence="7">
    <location>
        <begin position="493"/>
        <end position="554"/>
    </location>
</feature>
<feature type="region of interest" description="Disordered" evidence="7">
    <location>
        <begin position="619"/>
        <end position="653"/>
    </location>
</feature>
<evidence type="ECO:0000313" key="9">
    <source>
        <dbReference type="Ensembl" id="ENSPNYP00000018883.1"/>
    </source>
</evidence>
<dbReference type="GeneTree" id="ENSGT00940000155047"/>
<protein>
    <submittedName>
        <fullName evidence="9">Transcription factor 12</fullName>
    </submittedName>
</protein>
<keyword evidence="5" id="KW-0804">Transcription</keyword>
<evidence type="ECO:0000256" key="5">
    <source>
        <dbReference type="ARBA" id="ARBA00023163"/>
    </source>
</evidence>
<dbReference type="PANTHER" id="PTHR11793">
    <property type="entry name" value="BASIC HELIX-LOOP-HELIX TRANSCRIPTION FACTOR"/>
    <property type="match status" value="1"/>
</dbReference>
<name>A0A3B4GB89_9CICH</name>
<dbReference type="AlphaFoldDB" id="A0A3B4GB89"/>
<dbReference type="GO" id="GO:0046983">
    <property type="term" value="F:protein dimerization activity"/>
    <property type="evidence" value="ECO:0007669"/>
    <property type="project" value="InterPro"/>
</dbReference>
<reference evidence="9" key="1">
    <citation type="submission" date="2023-09" db="UniProtKB">
        <authorList>
            <consortium name="Ensembl"/>
        </authorList>
    </citation>
    <scope>IDENTIFICATION</scope>
</reference>
<evidence type="ECO:0000256" key="1">
    <source>
        <dbReference type="ARBA" id="ARBA00004123"/>
    </source>
</evidence>
<evidence type="ECO:0000256" key="2">
    <source>
        <dbReference type="ARBA" id="ARBA00022473"/>
    </source>
</evidence>
<dbReference type="Gene3D" id="4.10.280.10">
    <property type="entry name" value="Helix-loop-helix DNA-binding domain"/>
    <property type="match status" value="1"/>
</dbReference>
<dbReference type="PANTHER" id="PTHR11793:SF11">
    <property type="entry name" value="TRANSCRIPTION FACTOR 12"/>
    <property type="match status" value="1"/>
</dbReference>
<dbReference type="GO" id="GO:0005667">
    <property type="term" value="C:transcription regulator complex"/>
    <property type="evidence" value="ECO:0007669"/>
    <property type="project" value="TreeGrafter"/>
</dbReference>
<feature type="compositionally biased region" description="Polar residues" evidence="7">
    <location>
        <begin position="644"/>
        <end position="653"/>
    </location>
</feature>
<proteinExistence type="predicted"/>